<reference evidence="1 2" key="1">
    <citation type="submission" date="2023-07" db="EMBL/GenBank/DDBJ databases">
        <title>Sequencing the genomes of 1000 actinobacteria strains.</title>
        <authorList>
            <person name="Klenk H.-P."/>
        </authorList>
    </citation>
    <scope>NUCLEOTIDE SEQUENCE [LARGE SCALE GENOMIC DNA]</scope>
    <source>
        <strain evidence="1 2">DSM 40229</strain>
    </source>
</reference>
<accession>A0ABT9LQ68</accession>
<name>A0ABT9LQ68_STRGD</name>
<comment type="caution">
    <text evidence="1">The sequence shown here is derived from an EMBL/GenBank/DDBJ whole genome shotgun (WGS) entry which is preliminary data.</text>
</comment>
<dbReference type="GeneID" id="91555156"/>
<proteinExistence type="predicted"/>
<organism evidence="1 2">
    <name type="scientific">Streptomyces griseoviridis</name>
    <dbReference type="NCBI Taxonomy" id="45398"/>
    <lineage>
        <taxon>Bacteria</taxon>
        <taxon>Bacillati</taxon>
        <taxon>Actinomycetota</taxon>
        <taxon>Actinomycetes</taxon>
        <taxon>Kitasatosporales</taxon>
        <taxon>Streptomycetaceae</taxon>
        <taxon>Streptomyces</taxon>
    </lineage>
</organism>
<evidence type="ECO:0000313" key="1">
    <source>
        <dbReference type="EMBL" id="MDP9685674.1"/>
    </source>
</evidence>
<dbReference type="RefSeq" id="WP_306888279.1">
    <property type="nucleotide sequence ID" value="NZ_BMSM01000005.1"/>
</dbReference>
<dbReference type="EMBL" id="JAURUD010000001">
    <property type="protein sequence ID" value="MDP9685674.1"/>
    <property type="molecule type" value="Genomic_DNA"/>
</dbReference>
<dbReference type="PROSITE" id="PS51257">
    <property type="entry name" value="PROKAR_LIPOPROTEIN"/>
    <property type="match status" value="1"/>
</dbReference>
<gene>
    <name evidence="1" type="ORF">J2S47_006176</name>
</gene>
<keyword evidence="2" id="KW-1185">Reference proteome</keyword>
<sequence length="40" mass="3987">MAARHTSPLSIDGPAPVVVGTACRYAARAAHAVPALENGS</sequence>
<dbReference type="Proteomes" id="UP001231675">
    <property type="component" value="Unassembled WGS sequence"/>
</dbReference>
<evidence type="ECO:0000313" key="2">
    <source>
        <dbReference type="Proteomes" id="UP001231675"/>
    </source>
</evidence>
<protein>
    <submittedName>
        <fullName evidence="1">Uncharacterized protein</fullName>
    </submittedName>
</protein>